<dbReference type="InterPro" id="IPR049883">
    <property type="entry name" value="NOTCH1_EGF-like"/>
</dbReference>
<dbReference type="Pfam" id="PF07645">
    <property type="entry name" value="EGF_CA"/>
    <property type="match status" value="1"/>
</dbReference>
<evidence type="ECO:0000313" key="9">
    <source>
        <dbReference type="EMBL" id="KAJ6642548.1"/>
    </source>
</evidence>
<evidence type="ECO:0000256" key="1">
    <source>
        <dbReference type="ARBA" id="ARBA00022536"/>
    </source>
</evidence>
<dbReference type="Proteomes" id="UP001151699">
    <property type="component" value="Chromosome B"/>
</dbReference>
<dbReference type="PROSITE" id="PS01187">
    <property type="entry name" value="EGF_CA"/>
    <property type="match status" value="1"/>
</dbReference>
<dbReference type="InterPro" id="IPR052235">
    <property type="entry name" value="Nephronectin_domain"/>
</dbReference>
<keyword evidence="4 5" id="KW-1015">Disulfide bond</keyword>
<evidence type="ECO:0000256" key="2">
    <source>
        <dbReference type="ARBA" id="ARBA00022729"/>
    </source>
</evidence>
<feature type="domain" description="EGF-like" evidence="8">
    <location>
        <begin position="188"/>
        <end position="227"/>
    </location>
</feature>
<dbReference type="OrthoDB" id="6516201at2759"/>
<proteinExistence type="predicted"/>
<evidence type="ECO:0000256" key="6">
    <source>
        <dbReference type="SAM" id="Coils"/>
    </source>
</evidence>
<keyword evidence="3" id="KW-0677">Repeat</keyword>
<feature type="chain" id="PRO_5040159441" evidence="7">
    <location>
        <begin position="19"/>
        <end position="334"/>
    </location>
</feature>
<comment type="caution">
    <text evidence="5">Lacks conserved residue(s) required for the propagation of feature annotation.</text>
</comment>
<feature type="coiled-coil region" evidence="6">
    <location>
        <begin position="270"/>
        <end position="297"/>
    </location>
</feature>
<feature type="disulfide bond" evidence="5">
    <location>
        <begin position="176"/>
        <end position="185"/>
    </location>
</feature>
<dbReference type="PROSITE" id="PS00010">
    <property type="entry name" value="ASX_HYDROXYL"/>
    <property type="match status" value="1"/>
</dbReference>
<comment type="caution">
    <text evidence="9">The sequence shown here is derived from an EMBL/GenBank/DDBJ whole genome shotgun (WGS) entry which is preliminary data.</text>
</comment>
<dbReference type="InterPro" id="IPR018097">
    <property type="entry name" value="EGF_Ca-bd_CS"/>
</dbReference>
<evidence type="ECO:0000256" key="7">
    <source>
        <dbReference type="SAM" id="SignalP"/>
    </source>
</evidence>
<dbReference type="PROSITE" id="PS00022">
    <property type="entry name" value="EGF_1"/>
    <property type="match status" value="1"/>
</dbReference>
<dbReference type="PANTHER" id="PTHR24050">
    <property type="entry name" value="PA14 DOMAIN-CONTAINING PROTEIN"/>
    <property type="match status" value="1"/>
</dbReference>
<dbReference type="SMART" id="SM00181">
    <property type="entry name" value="EGF"/>
    <property type="match status" value="2"/>
</dbReference>
<dbReference type="InterPro" id="IPR001881">
    <property type="entry name" value="EGF-like_Ca-bd_dom"/>
</dbReference>
<evidence type="ECO:0000256" key="4">
    <source>
        <dbReference type="ARBA" id="ARBA00023157"/>
    </source>
</evidence>
<organism evidence="9 10">
    <name type="scientific">Pseudolycoriella hygida</name>
    <dbReference type="NCBI Taxonomy" id="35572"/>
    <lineage>
        <taxon>Eukaryota</taxon>
        <taxon>Metazoa</taxon>
        <taxon>Ecdysozoa</taxon>
        <taxon>Arthropoda</taxon>
        <taxon>Hexapoda</taxon>
        <taxon>Insecta</taxon>
        <taxon>Pterygota</taxon>
        <taxon>Neoptera</taxon>
        <taxon>Endopterygota</taxon>
        <taxon>Diptera</taxon>
        <taxon>Nematocera</taxon>
        <taxon>Sciaroidea</taxon>
        <taxon>Sciaridae</taxon>
        <taxon>Pseudolycoriella</taxon>
    </lineage>
</organism>
<dbReference type="Gene3D" id="2.10.25.10">
    <property type="entry name" value="Laminin"/>
    <property type="match status" value="2"/>
</dbReference>
<keyword evidence="10" id="KW-1185">Reference proteome</keyword>
<dbReference type="CDD" id="cd00054">
    <property type="entry name" value="EGF_CA"/>
    <property type="match status" value="2"/>
</dbReference>
<dbReference type="AlphaFoldDB" id="A0A9Q0N2T0"/>
<dbReference type="EMBL" id="WJQU01000002">
    <property type="protein sequence ID" value="KAJ6642548.1"/>
    <property type="molecule type" value="Genomic_DNA"/>
</dbReference>
<protein>
    <submittedName>
        <fullName evidence="9">Epidermal growth factor-like protein 7</fullName>
    </submittedName>
</protein>
<dbReference type="PROSITE" id="PS01186">
    <property type="entry name" value="EGF_2"/>
    <property type="match status" value="2"/>
</dbReference>
<feature type="domain" description="EGF-like" evidence="8">
    <location>
        <begin position="149"/>
        <end position="186"/>
    </location>
</feature>
<evidence type="ECO:0000259" key="8">
    <source>
        <dbReference type="PROSITE" id="PS50026"/>
    </source>
</evidence>
<keyword evidence="1 5" id="KW-0245">EGF-like domain</keyword>
<evidence type="ECO:0000256" key="3">
    <source>
        <dbReference type="ARBA" id="ARBA00022737"/>
    </source>
</evidence>
<dbReference type="InterPro" id="IPR000742">
    <property type="entry name" value="EGF"/>
</dbReference>
<reference evidence="9" key="1">
    <citation type="submission" date="2022-07" db="EMBL/GenBank/DDBJ databases">
        <authorList>
            <person name="Trinca V."/>
            <person name="Uliana J.V.C."/>
            <person name="Torres T.T."/>
            <person name="Ward R.J."/>
            <person name="Monesi N."/>
        </authorList>
    </citation>
    <scope>NUCLEOTIDE SEQUENCE</scope>
    <source>
        <strain evidence="9">HSMRA1968</strain>
        <tissue evidence="9">Whole embryos</tissue>
    </source>
</reference>
<dbReference type="PROSITE" id="PS50026">
    <property type="entry name" value="EGF_3"/>
    <property type="match status" value="2"/>
</dbReference>
<name>A0A9Q0N2T0_9DIPT</name>
<dbReference type="PANTHER" id="PTHR24050:SF19">
    <property type="entry name" value="NEPHRONECTIN"/>
    <property type="match status" value="1"/>
</dbReference>
<dbReference type="SUPFAM" id="SSF57196">
    <property type="entry name" value="EGF/Laminin"/>
    <property type="match status" value="2"/>
</dbReference>
<keyword evidence="2 7" id="KW-0732">Signal</keyword>
<keyword evidence="6" id="KW-0175">Coiled coil</keyword>
<accession>A0A9Q0N2T0</accession>
<evidence type="ECO:0000313" key="10">
    <source>
        <dbReference type="Proteomes" id="UP001151699"/>
    </source>
</evidence>
<gene>
    <name evidence="9" type="primary">EGFL7</name>
    <name evidence="9" type="ORF">Bhyg_07500</name>
</gene>
<dbReference type="GO" id="GO:0005509">
    <property type="term" value="F:calcium ion binding"/>
    <property type="evidence" value="ECO:0007669"/>
    <property type="project" value="InterPro"/>
</dbReference>
<feature type="signal peptide" evidence="7">
    <location>
        <begin position="1"/>
        <end position="18"/>
    </location>
</feature>
<dbReference type="InterPro" id="IPR000152">
    <property type="entry name" value="EGF-type_Asp/Asn_hydroxyl_site"/>
</dbReference>
<feature type="disulfide bond" evidence="5">
    <location>
        <begin position="192"/>
        <end position="202"/>
    </location>
</feature>
<dbReference type="SMART" id="SM00179">
    <property type="entry name" value="EGF_CA"/>
    <property type="match status" value="1"/>
</dbReference>
<evidence type="ECO:0000256" key="5">
    <source>
        <dbReference type="PROSITE-ProRule" id="PRU00076"/>
    </source>
</evidence>
<sequence length="334" mass="38669">MAALWLLLSISTLGYSSARLLHNHYRHASHHDEARRHSLVQTNVHRIVEIKSRDHKDEPSKLMLINAHPNVFFNSHFNRRWNAYENEKEDVEINWKKEAGNVTSISIMKSLQDRPFMKYNIGFAHDVVKHRVPKRNNNCCTGWAQISKNTHGCTKPFYKYVCKNGGKCMKPDTCSCLAGFTGRFCELDINECVEEKPCDQSCHNTYGSYYCKCREGFQLLGDKQSCKKLNSEGEDSAFEAKDLENDVDYEQLSSKISKIEKLIGTEQEVNNELQRKIQNSAATMNELRIKIDNMEQRQHEINFIKDRVNALNYLVDVLYKCRTKSSIFCPLVQS</sequence>